<evidence type="ECO:0000313" key="6">
    <source>
        <dbReference type="EMBL" id="NDV91353.1"/>
    </source>
</evidence>
<keyword evidence="7" id="KW-1185">Reference proteome</keyword>
<dbReference type="GO" id="GO:0000976">
    <property type="term" value="F:transcription cis-regulatory region binding"/>
    <property type="evidence" value="ECO:0007669"/>
    <property type="project" value="TreeGrafter"/>
</dbReference>
<keyword evidence="2" id="KW-0805">Transcription regulation</keyword>
<dbReference type="SUPFAM" id="SSF53850">
    <property type="entry name" value="Periplasmic binding protein-like II"/>
    <property type="match status" value="1"/>
</dbReference>
<evidence type="ECO:0000256" key="2">
    <source>
        <dbReference type="ARBA" id="ARBA00023015"/>
    </source>
</evidence>
<evidence type="ECO:0000259" key="5">
    <source>
        <dbReference type="PROSITE" id="PS50931"/>
    </source>
</evidence>
<accession>A0A7X5RKU8</accession>
<name>A0A7X5RKU8_9ALTE</name>
<dbReference type="PROSITE" id="PS50931">
    <property type="entry name" value="HTH_LYSR"/>
    <property type="match status" value="1"/>
</dbReference>
<evidence type="ECO:0000313" key="7">
    <source>
        <dbReference type="Proteomes" id="UP000470213"/>
    </source>
</evidence>
<protein>
    <submittedName>
        <fullName evidence="6">LysR family transcriptional regulator</fullName>
    </submittedName>
</protein>
<dbReference type="SUPFAM" id="SSF46785">
    <property type="entry name" value="Winged helix' DNA-binding domain"/>
    <property type="match status" value="1"/>
</dbReference>
<dbReference type="InterPro" id="IPR005119">
    <property type="entry name" value="LysR_subst-bd"/>
</dbReference>
<sequence length="312" mass="34724">MKIAGRAITEYDLKLLKVFKSVVENNGFAAAENELGITRSTISVHMSNLESRMGLTLCHRGRGGFVLTPDGQSVYQACLTLFAALGDFSHAVSQISDDIRGPLVIFHADVLDHARHRLLADTIDSLLKQAPELTITLDGDRIENIEQALLKDKAHVGIFPGYRKMAGLSYSDTLNEPIYLCCARGHPLFSISDEDINDTLVAQYPAVVPGVEISQQGREQLKKLTHGAHAYQFDSRKALIASGRYIGYLPGSYVHNEVQSHTFRLICPTRYQYNFAQSLVHKQVPAEPKKVALFTRIFNQHIQQSDTWKAST</sequence>
<dbReference type="PANTHER" id="PTHR30126">
    <property type="entry name" value="HTH-TYPE TRANSCRIPTIONAL REGULATOR"/>
    <property type="match status" value="1"/>
</dbReference>
<feature type="domain" description="HTH lysR-type" evidence="5">
    <location>
        <begin position="11"/>
        <end position="68"/>
    </location>
</feature>
<dbReference type="CDD" id="cd05466">
    <property type="entry name" value="PBP2_LTTR_substrate"/>
    <property type="match status" value="1"/>
</dbReference>
<dbReference type="InterPro" id="IPR036390">
    <property type="entry name" value="WH_DNA-bd_sf"/>
</dbReference>
<comment type="caution">
    <text evidence="6">The sequence shown here is derived from an EMBL/GenBank/DDBJ whole genome shotgun (WGS) entry which is preliminary data.</text>
</comment>
<keyword evidence="3" id="KW-0238">DNA-binding</keyword>
<organism evidence="6 7">
    <name type="scientific">Alteromonas profundi</name>
    <dbReference type="NCBI Taxonomy" id="2696062"/>
    <lineage>
        <taxon>Bacteria</taxon>
        <taxon>Pseudomonadati</taxon>
        <taxon>Pseudomonadota</taxon>
        <taxon>Gammaproteobacteria</taxon>
        <taxon>Alteromonadales</taxon>
        <taxon>Alteromonadaceae</taxon>
        <taxon>Alteromonas/Salinimonas group</taxon>
        <taxon>Alteromonas</taxon>
    </lineage>
</organism>
<dbReference type="Pfam" id="PF00126">
    <property type="entry name" value="HTH_1"/>
    <property type="match status" value="1"/>
</dbReference>
<comment type="similarity">
    <text evidence="1">Belongs to the LysR transcriptional regulatory family.</text>
</comment>
<dbReference type="Pfam" id="PF03466">
    <property type="entry name" value="LysR_substrate"/>
    <property type="match status" value="1"/>
</dbReference>
<evidence type="ECO:0000256" key="4">
    <source>
        <dbReference type="ARBA" id="ARBA00023163"/>
    </source>
</evidence>
<dbReference type="InterPro" id="IPR000847">
    <property type="entry name" value="LysR_HTH_N"/>
</dbReference>
<keyword evidence="4" id="KW-0804">Transcription</keyword>
<dbReference type="Gene3D" id="1.10.10.10">
    <property type="entry name" value="Winged helix-like DNA-binding domain superfamily/Winged helix DNA-binding domain"/>
    <property type="match status" value="1"/>
</dbReference>
<gene>
    <name evidence="6" type="ORF">GTH32_09195</name>
</gene>
<dbReference type="EMBL" id="JAAAWN010000010">
    <property type="protein sequence ID" value="NDV91353.1"/>
    <property type="molecule type" value="Genomic_DNA"/>
</dbReference>
<dbReference type="InterPro" id="IPR036388">
    <property type="entry name" value="WH-like_DNA-bd_sf"/>
</dbReference>
<dbReference type="GO" id="GO:0003700">
    <property type="term" value="F:DNA-binding transcription factor activity"/>
    <property type="evidence" value="ECO:0007669"/>
    <property type="project" value="InterPro"/>
</dbReference>
<dbReference type="Proteomes" id="UP000470213">
    <property type="component" value="Unassembled WGS sequence"/>
</dbReference>
<evidence type="ECO:0000256" key="3">
    <source>
        <dbReference type="ARBA" id="ARBA00023125"/>
    </source>
</evidence>
<proteinExistence type="inferred from homology"/>
<dbReference type="PANTHER" id="PTHR30126:SF98">
    <property type="entry name" value="HTH-TYPE TRANSCRIPTIONAL ACTIVATOR BAUR"/>
    <property type="match status" value="1"/>
</dbReference>
<reference evidence="6 7" key="1">
    <citation type="submission" date="2020-01" db="EMBL/GenBank/DDBJ databases">
        <authorList>
            <person name="Chen J."/>
            <person name="Zhu S."/>
            <person name="Yang J."/>
        </authorList>
    </citation>
    <scope>NUCLEOTIDE SEQUENCE [LARGE SCALE GENOMIC DNA]</scope>
    <source>
        <strain evidence="6 7">345S023</strain>
    </source>
</reference>
<dbReference type="AlphaFoldDB" id="A0A7X5RKU8"/>
<evidence type="ECO:0000256" key="1">
    <source>
        <dbReference type="ARBA" id="ARBA00009437"/>
    </source>
</evidence>
<dbReference type="RefSeq" id="WP_163084981.1">
    <property type="nucleotide sequence ID" value="NZ_JAAAWN010000010.1"/>
</dbReference>
<dbReference type="Gene3D" id="3.40.190.290">
    <property type="match status" value="1"/>
</dbReference>